<protein>
    <recommendedName>
        <fullName evidence="12">Anoctamin dimerisation domain-containing protein</fullName>
    </recommendedName>
</protein>
<dbReference type="OrthoDB" id="18915at2759"/>
<feature type="transmembrane region" description="Helical" evidence="7">
    <location>
        <begin position="539"/>
        <end position="559"/>
    </location>
</feature>
<keyword evidence="11" id="KW-1185">Reference proteome</keyword>
<evidence type="ECO:0000256" key="3">
    <source>
        <dbReference type="ARBA" id="ARBA00022692"/>
    </source>
</evidence>
<evidence type="ECO:0008006" key="12">
    <source>
        <dbReference type="Google" id="ProtNLM"/>
    </source>
</evidence>
<keyword evidence="3 7" id="KW-0812">Transmembrane</keyword>
<proteinExistence type="predicted"/>
<dbReference type="GO" id="GO:0046983">
    <property type="term" value="F:protein dimerization activity"/>
    <property type="evidence" value="ECO:0007669"/>
    <property type="project" value="InterPro"/>
</dbReference>
<evidence type="ECO:0000259" key="9">
    <source>
        <dbReference type="Pfam" id="PF16178"/>
    </source>
</evidence>
<keyword evidence="5 7" id="KW-0472">Membrane</keyword>
<evidence type="ECO:0000256" key="1">
    <source>
        <dbReference type="ARBA" id="ARBA00004651"/>
    </source>
</evidence>
<feature type="transmembrane region" description="Helical" evidence="7">
    <location>
        <begin position="742"/>
        <end position="759"/>
    </location>
</feature>
<accession>A0A2P6NUK5</accession>
<dbReference type="AlphaFoldDB" id="A0A2P6NUK5"/>
<evidence type="ECO:0000259" key="8">
    <source>
        <dbReference type="Pfam" id="PF04547"/>
    </source>
</evidence>
<feature type="transmembrane region" description="Helical" evidence="7">
    <location>
        <begin position="347"/>
        <end position="366"/>
    </location>
</feature>
<feature type="transmembrane region" description="Helical" evidence="7">
    <location>
        <begin position="372"/>
        <end position="390"/>
    </location>
</feature>
<dbReference type="InterPro" id="IPR032394">
    <property type="entry name" value="Anoct_dimer"/>
</dbReference>
<feature type="transmembrane region" description="Helical" evidence="7">
    <location>
        <begin position="464"/>
        <end position="487"/>
    </location>
</feature>
<organism evidence="10 11">
    <name type="scientific">Planoprotostelium fungivorum</name>
    <dbReference type="NCBI Taxonomy" id="1890364"/>
    <lineage>
        <taxon>Eukaryota</taxon>
        <taxon>Amoebozoa</taxon>
        <taxon>Evosea</taxon>
        <taxon>Variosea</taxon>
        <taxon>Cavosteliida</taxon>
        <taxon>Cavosteliaceae</taxon>
        <taxon>Planoprotostelium</taxon>
    </lineage>
</organism>
<keyword evidence="6" id="KW-0325">Glycoprotein</keyword>
<feature type="transmembrane region" description="Helical" evidence="7">
    <location>
        <begin position="499"/>
        <end position="519"/>
    </location>
</feature>
<feature type="domain" description="Anoctamin dimerisation" evidence="9">
    <location>
        <begin position="124"/>
        <end position="309"/>
    </location>
</feature>
<dbReference type="Pfam" id="PF16178">
    <property type="entry name" value="Anoct_dimer"/>
    <property type="match status" value="1"/>
</dbReference>
<feature type="transmembrane region" description="Helical" evidence="7">
    <location>
        <begin position="715"/>
        <end position="736"/>
    </location>
</feature>
<evidence type="ECO:0000256" key="2">
    <source>
        <dbReference type="ARBA" id="ARBA00022475"/>
    </source>
</evidence>
<name>A0A2P6NUK5_9EUKA</name>
<dbReference type="InterPro" id="IPR007632">
    <property type="entry name" value="Anoctamin"/>
</dbReference>
<evidence type="ECO:0000256" key="5">
    <source>
        <dbReference type="ARBA" id="ARBA00023136"/>
    </source>
</evidence>
<dbReference type="PANTHER" id="PTHR12308:SF73">
    <property type="entry name" value="ANOCTAMIN"/>
    <property type="match status" value="1"/>
</dbReference>
<comment type="caution">
    <text evidence="10">The sequence shown here is derived from an EMBL/GenBank/DDBJ whole genome shotgun (WGS) entry which is preliminary data.</text>
</comment>
<keyword evidence="4 7" id="KW-1133">Transmembrane helix</keyword>
<evidence type="ECO:0000313" key="10">
    <source>
        <dbReference type="EMBL" id="PRP87600.1"/>
    </source>
</evidence>
<dbReference type="Pfam" id="PF04547">
    <property type="entry name" value="Anoctamin"/>
    <property type="match status" value="1"/>
</dbReference>
<dbReference type="GO" id="GO:0005254">
    <property type="term" value="F:chloride channel activity"/>
    <property type="evidence" value="ECO:0007669"/>
    <property type="project" value="TreeGrafter"/>
</dbReference>
<dbReference type="GO" id="GO:0005886">
    <property type="term" value="C:plasma membrane"/>
    <property type="evidence" value="ECO:0007669"/>
    <property type="project" value="UniProtKB-SubCell"/>
</dbReference>
<reference evidence="10 11" key="1">
    <citation type="journal article" date="2018" name="Genome Biol. Evol.">
        <title>Multiple Roots of Fruiting Body Formation in Amoebozoa.</title>
        <authorList>
            <person name="Hillmann F."/>
            <person name="Forbes G."/>
            <person name="Novohradska S."/>
            <person name="Ferling I."/>
            <person name="Riege K."/>
            <person name="Groth M."/>
            <person name="Westermann M."/>
            <person name="Marz M."/>
            <person name="Spaller T."/>
            <person name="Winckler T."/>
            <person name="Schaap P."/>
            <person name="Glockner G."/>
        </authorList>
    </citation>
    <scope>NUCLEOTIDE SEQUENCE [LARGE SCALE GENOMIC DNA]</scope>
    <source>
        <strain evidence="10 11">Jena</strain>
    </source>
</reference>
<dbReference type="EMBL" id="MDYQ01000019">
    <property type="protein sequence ID" value="PRP87600.1"/>
    <property type="molecule type" value="Genomic_DNA"/>
</dbReference>
<dbReference type="InterPro" id="IPR049452">
    <property type="entry name" value="Anoctamin_TM"/>
</dbReference>
<feature type="domain" description="Anoctamin transmembrane" evidence="8">
    <location>
        <begin position="327"/>
        <end position="785"/>
    </location>
</feature>
<dbReference type="PANTHER" id="PTHR12308">
    <property type="entry name" value="ANOCTAMIN"/>
    <property type="match status" value="1"/>
</dbReference>
<evidence type="ECO:0000313" key="11">
    <source>
        <dbReference type="Proteomes" id="UP000241769"/>
    </source>
</evidence>
<sequence length="825" mass="94597">MVLKGVVTVKSVRTHTVNMHATFKPLNLRSFVPEAFAPKRTEKDRSVDVFGIPNRYPKSKPEEVREQAQLIQLSTTDEEEEEGTKLEGVFSAAMGLNKAQKTLQSETEFPISPAPDPNTVDYEYVIVFDCTPEEERAYREIRMNKQQIPDKLQKIRWKDRIGNKLVKKGLSVLLVRSQNEYEHIQYMLVSAPDALLEATAEFIRLELPVKESYGGGFSAFTRTSKDMFETIEDPDKREVEESNIQMDDEAPDIEEDAQFFSSVQQQMLIRHIMEGENHMGGANLDLDERRHEGHILEYFPVHHDKQREWLFKNWTKAGPRWQPIDEIRKYFGEYTALFFAYMEFSTYYLIAAAAVGVPCFIAGMAKDSDWPGTIYSIFLAVWATIFLNFWKRYNSKLNWSWNMMEFSNKESPRAGFYGTKSKGFETDGVWVAWEDIGSYQQRLLNATETKYYPKTRRIIRLTSAMIPLTLMCVGLCIITIAIMSLRIYLTKRLSSLGGYVGSAVNAITILALNQVYKYLAYYLTEWENHRTQTGFDNWLIIKSFIFQFVNSYVSLYYIAFFKNGAKLWGSDDLSDKCASDQQENPISGGCLNELTIQLGTILVINTISNQFTSIILPFGINFGKILWRNRGNIIHTMGDRPKWEKETELVDDVGVIDKYSQLVIQYGYIVLFAAAFPLAPLIALLNNLLNIRSYSAQMLKLNNRPHYRGAKDIGVWYWILELLGAMGVITNCLIIGYTHRAFIGWLGTPLAVLVAIVVLEHILMVAKLVVEVAIPDVPHDVRASIAIKELIEEQVYAEMNHRRIKSDDPTRRNAHLEVLKQKGKV</sequence>
<dbReference type="FunCoup" id="A0A2P6NUK5">
    <property type="interactions" value="176"/>
</dbReference>
<comment type="subcellular location">
    <subcellularLocation>
        <location evidence="1">Cell membrane</location>
        <topology evidence="1">Multi-pass membrane protein</topology>
    </subcellularLocation>
</comment>
<evidence type="ECO:0000256" key="4">
    <source>
        <dbReference type="ARBA" id="ARBA00022989"/>
    </source>
</evidence>
<dbReference type="Proteomes" id="UP000241769">
    <property type="component" value="Unassembled WGS sequence"/>
</dbReference>
<evidence type="ECO:0000256" key="6">
    <source>
        <dbReference type="ARBA" id="ARBA00023180"/>
    </source>
</evidence>
<gene>
    <name evidence="10" type="ORF">PROFUN_04627</name>
</gene>
<keyword evidence="2" id="KW-1003">Cell membrane</keyword>
<dbReference type="InParanoid" id="A0A2P6NUK5"/>
<feature type="transmembrane region" description="Helical" evidence="7">
    <location>
        <begin position="666"/>
        <end position="689"/>
    </location>
</feature>
<evidence type="ECO:0000256" key="7">
    <source>
        <dbReference type="SAM" id="Phobius"/>
    </source>
</evidence>